<dbReference type="GO" id="GO:0046872">
    <property type="term" value="F:metal ion binding"/>
    <property type="evidence" value="ECO:0007669"/>
    <property type="project" value="UniProtKB-KW"/>
</dbReference>
<dbReference type="EC" id="2.1.2.2" evidence="9"/>
<dbReference type="PANTHER" id="PTHR10520">
    <property type="entry name" value="TRIFUNCTIONAL PURINE BIOSYNTHETIC PROTEIN ADENOSINE-3-RELATED"/>
    <property type="match status" value="1"/>
</dbReference>
<dbReference type="Gene3D" id="3.30.470.20">
    <property type="entry name" value="ATP-grasp fold, B domain"/>
    <property type="match status" value="1"/>
</dbReference>
<evidence type="ECO:0000256" key="18">
    <source>
        <dbReference type="ARBA" id="ARBA00022741"/>
    </source>
</evidence>
<keyword evidence="22" id="KW-0511">Multifunctional enzyme</keyword>
<dbReference type="CDD" id="cd08645">
    <property type="entry name" value="FMT_core_GART"/>
    <property type="match status" value="1"/>
</dbReference>
<dbReference type="InterPro" id="IPR004607">
    <property type="entry name" value="GART"/>
</dbReference>
<evidence type="ECO:0000256" key="9">
    <source>
        <dbReference type="ARBA" id="ARBA00012254"/>
    </source>
</evidence>
<dbReference type="KEGG" id="ehx:EMIHUDRAFT_450639"/>
<dbReference type="EC" id="6.3.4.13" evidence="11"/>
<evidence type="ECO:0000259" key="28">
    <source>
        <dbReference type="PROSITE" id="PS50975"/>
    </source>
</evidence>
<evidence type="ECO:0000256" key="16">
    <source>
        <dbReference type="ARBA" id="ARBA00022679"/>
    </source>
</evidence>
<dbReference type="HAMAP" id="MF_01930">
    <property type="entry name" value="PurN"/>
    <property type="match status" value="1"/>
</dbReference>
<dbReference type="NCBIfam" id="TIGR00878">
    <property type="entry name" value="purM"/>
    <property type="match status" value="1"/>
</dbReference>
<dbReference type="SUPFAM" id="SSF55326">
    <property type="entry name" value="PurM N-terminal domain-like"/>
    <property type="match status" value="1"/>
</dbReference>
<evidence type="ECO:0000313" key="30">
    <source>
        <dbReference type="Proteomes" id="UP000013827"/>
    </source>
</evidence>
<dbReference type="InterPro" id="IPR011761">
    <property type="entry name" value="ATP-grasp"/>
</dbReference>
<comment type="similarity">
    <text evidence="8">Belongs to the AIR synthase family.</text>
</comment>
<dbReference type="UniPathway" id="UPA00074">
    <property type="reaction ID" value="UER00125"/>
</dbReference>
<dbReference type="NCBIfam" id="TIGR00877">
    <property type="entry name" value="purD"/>
    <property type="match status" value="1"/>
</dbReference>
<dbReference type="Gene3D" id="3.30.1330.10">
    <property type="entry name" value="PurM-like, N-terminal domain"/>
    <property type="match status" value="1"/>
</dbReference>
<dbReference type="InterPro" id="IPR016188">
    <property type="entry name" value="PurM-like_N"/>
</dbReference>
<evidence type="ECO:0000256" key="17">
    <source>
        <dbReference type="ARBA" id="ARBA00022723"/>
    </source>
</evidence>
<keyword evidence="14" id="KW-0963">Cytoplasm</keyword>
<dbReference type="PROSITE" id="PS00373">
    <property type="entry name" value="GART"/>
    <property type="match status" value="1"/>
</dbReference>
<reference evidence="29" key="2">
    <citation type="submission" date="2024-10" db="UniProtKB">
        <authorList>
            <consortium name="EnsemblProtists"/>
        </authorList>
    </citation>
    <scope>IDENTIFICATION</scope>
</reference>
<dbReference type="FunFam" id="3.30.1330.10:FF:000001">
    <property type="entry name" value="Phosphoribosylformylglycinamidine cyclo-ligase"/>
    <property type="match status" value="1"/>
</dbReference>
<dbReference type="AlphaFoldDB" id="A0A0D3JKF4"/>
<dbReference type="Gene3D" id="3.90.650.10">
    <property type="entry name" value="PurM-like C-terminal domain"/>
    <property type="match status" value="1"/>
</dbReference>
<dbReference type="GeneID" id="17269535"/>
<keyword evidence="21" id="KW-0464">Manganese</keyword>
<dbReference type="GO" id="GO:0005829">
    <property type="term" value="C:cytosol"/>
    <property type="evidence" value="ECO:0007669"/>
    <property type="project" value="TreeGrafter"/>
</dbReference>
<dbReference type="PANTHER" id="PTHR10520:SF12">
    <property type="entry name" value="TRIFUNCTIONAL PURINE BIOSYNTHETIC PROTEIN ADENOSINE-3"/>
    <property type="match status" value="1"/>
</dbReference>
<dbReference type="Pfam" id="PF00551">
    <property type="entry name" value="Formyl_trans_N"/>
    <property type="match status" value="1"/>
</dbReference>
<keyword evidence="18 27" id="KW-0547">Nucleotide-binding</keyword>
<dbReference type="InterPro" id="IPR020561">
    <property type="entry name" value="PRibGlycinamid_synth_ATP-grasp"/>
</dbReference>
<dbReference type="SUPFAM" id="SSF56042">
    <property type="entry name" value="PurM C-terminal domain-like"/>
    <property type="match status" value="1"/>
</dbReference>
<evidence type="ECO:0000256" key="26">
    <source>
        <dbReference type="ARBA" id="ARBA00049057"/>
    </source>
</evidence>
<dbReference type="Gene3D" id="3.30.1490.20">
    <property type="entry name" value="ATP-grasp fold, A domain"/>
    <property type="match status" value="1"/>
</dbReference>
<evidence type="ECO:0000256" key="4">
    <source>
        <dbReference type="ARBA" id="ARBA00005174"/>
    </source>
</evidence>
<dbReference type="HOGENOM" id="CLU_005361_2_2_1"/>
<dbReference type="Gene3D" id="3.90.600.10">
    <property type="entry name" value="Phosphoribosylglycinamide synthetase, C-terminal domain"/>
    <property type="match status" value="1"/>
</dbReference>
<evidence type="ECO:0000256" key="13">
    <source>
        <dbReference type="ARBA" id="ARBA00021140"/>
    </source>
</evidence>
<reference evidence="30" key="1">
    <citation type="journal article" date="2013" name="Nature">
        <title>Pan genome of the phytoplankton Emiliania underpins its global distribution.</title>
        <authorList>
            <person name="Read B.A."/>
            <person name="Kegel J."/>
            <person name="Klute M.J."/>
            <person name="Kuo A."/>
            <person name="Lefebvre S.C."/>
            <person name="Maumus F."/>
            <person name="Mayer C."/>
            <person name="Miller J."/>
            <person name="Monier A."/>
            <person name="Salamov A."/>
            <person name="Young J."/>
            <person name="Aguilar M."/>
            <person name="Claverie J.M."/>
            <person name="Frickenhaus S."/>
            <person name="Gonzalez K."/>
            <person name="Herman E.K."/>
            <person name="Lin Y.C."/>
            <person name="Napier J."/>
            <person name="Ogata H."/>
            <person name="Sarno A.F."/>
            <person name="Shmutz J."/>
            <person name="Schroeder D."/>
            <person name="de Vargas C."/>
            <person name="Verret F."/>
            <person name="von Dassow P."/>
            <person name="Valentin K."/>
            <person name="Van de Peer Y."/>
            <person name="Wheeler G."/>
            <person name="Dacks J.B."/>
            <person name="Delwiche C.F."/>
            <person name="Dyhrman S.T."/>
            <person name="Glockner G."/>
            <person name="John U."/>
            <person name="Richards T."/>
            <person name="Worden A.Z."/>
            <person name="Zhang X."/>
            <person name="Grigoriev I.V."/>
            <person name="Allen A.E."/>
            <person name="Bidle K."/>
            <person name="Borodovsky M."/>
            <person name="Bowler C."/>
            <person name="Brownlee C."/>
            <person name="Cock J.M."/>
            <person name="Elias M."/>
            <person name="Gladyshev V.N."/>
            <person name="Groth M."/>
            <person name="Guda C."/>
            <person name="Hadaegh A."/>
            <person name="Iglesias-Rodriguez M.D."/>
            <person name="Jenkins J."/>
            <person name="Jones B.M."/>
            <person name="Lawson T."/>
            <person name="Leese F."/>
            <person name="Lindquist E."/>
            <person name="Lobanov A."/>
            <person name="Lomsadze A."/>
            <person name="Malik S.B."/>
            <person name="Marsh M.E."/>
            <person name="Mackinder L."/>
            <person name="Mock T."/>
            <person name="Mueller-Roeber B."/>
            <person name="Pagarete A."/>
            <person name="Parker M."/>
            <person name="Probert I."/>
            <person name="Quesneville H."/>
            <person name="Raines C."/>
            <person name="Rensing S.A."/>
            <person name="Riano-Pachon D.M."/>
            <person name="Richier S."/>
            <person name="Rokitta S."/>
            <person name="Shiraiwa Y."/>
            <person name="Soanes D.M."/>
            <person name="van der Giezen M."/>
            <person name="Wahlund T.M."/>
            <person name="Williams B."/>
            <person name="Wilson W."/>
            <person name="Wolfe G."/>
            <person name="Wurch L.L."/>
        </authorList>
    </citation>
    <scope>NUCLEOTIDE SEQUENCE</scope>
</reference>
<protein>
    <recommendedName>
        <fullName evidence="12">Phosphoribosylformylglycinamidine cyclo-ligase</fullName>
        <ecNumber evidence="9">2.1.2.2</ecNumber>
        <ecNumber evidence="10">6.3.3.1</ecNumber>
        <ecNumber evidence="11">6.3.4.13</ecNumber>
    </recommendedName>
    <alternativeName>
        <fullName evidence="24">AIR synthase</fullName>
    </alternativeName>
    <alternativeName>
        <fullName evidence="25">AIRS</fullName>
    </alternativeName>
    <alternativeName>
        <fullName evidence="23">Phosphoribosyl-aminoimidazole synthetase</fullName>
    </alternativeName>
    <alternativeName>
        <fullName evidence="13">Trifunctional purine biosynthetic protein adenosine-3</fullName>
    </alternativeName>
</protein>
<dbReference type="InterPro" id="IPR020562">
    <property type="entry name" value="PRibGlycinamide_synth_N"/>
</dbReference>
<dbReference type="InterPro" id="IPR036676">
    <property type="entry name" value="PurM-like_C_sf"/>
</dbReference>
<dbReference type="EC" id="6.3.3.1" evidence="10"/>
<dbReference type="GO" id="GO:0005524">
    <property type="term" value="F:ATP binding"/>
    <property type="evidence" value="ECO:0007669"/>
    <property type="project" value="UniProtKB-UniRule"/>
</dbReference>
<dbReference type="PROSITE" id="PS50975">
    <property type="entry name" value="ATP_GRASP"/>
    <property type="match status" value="1"/>
</dbReference>
<evidence type="ECO:0000256" key="24">
    <source>
        <dbReference type="ARBA" id="ARBA00032931"/>
    </source>
</evidence>
<evidence type="ECO:0000256" key="6">
    <source>
        <dbReference type="ARBA" id="ARBA00008630"/>
    </source>
</evidence>
<dbReference type="SUPFAM" id="SSF51246">
    <property type="entry name" value="Rudiment single hybrid motif"/>
    <property type="match status" value="1"/>
</dbReference>
<dbReference type="FunFam" id="3.90.650.10:FF:000011">
    <property type="entry name" value="Phosphoribosylformylglycinamidine cyclo-ligase"/>
    <property type="match status" value="1"/>
</dbReference>
<dbReference type="eggNOG" id="KOG0237">
    <property type="taxonomic scope" value="Eukaryota"/>
</dbReference>
<sequence>MTPAPLPVVLVVGSGAREHSIAAALTRHCAGRTPKLLCFGSARNPGIQALCAAYEVGKMDDCARVADFAAKHGATLAVIGPEAPLDAGVADALRAVGVAVVGPSKALSAIEGSKAFALKLLHKHGMAGLPDFREFTAMEGAREYLEELGEGNYVIKADGLCGGKGVKVAGAHLASIDEAVEYCRECLPHFVICEKLVGQEFSLLSLSDGAHLVHMPPLQDHKRAYEGDKGPNTGGMGSYSCADHLLPFLSDAALEAAKKMQAETIVALKAETGEPYRGVLYGGYMLTARGTYLIEYNARFGDPECLNVLSLLDPAADFLGACEAAAAGKGLAQVSLPFRRLASCCKYAVPEGYPNRSEKGFVVDLSGLQRPHLAYLGAVDADPKSGSLIATGSRTVGVVGVAETLEEAEALAEAEVTAIKGKLFHRRDVGTAALVNSRVAQMLSIQARGAREQPISIAVLGSTRGSSLQPVLRALASGALQGARIALVVSNKEDAPILERARQHGIRALHVPVQGRSREAYDAAVTSALEAAGVQAVLLVGYMRILSAQFCERWAKRCVNIHPSLLPAFAGGMDLQVHEAVLAAGAKETGCTVHYVEAEVDAGAPVVQRKCAVQPDDTPLSLKARVQALEGPALCDAPLAKATNRAGVMGSIGGFGGLFDTRAAGYKDPVLVSGTDGVGTKLIIAQATGKHGSIGIDLVAMVVNDLIVQGAEPLFFLDYFASGALDVKCAGEVVGGIARGCAACGCALVGGETAEMPGMYAPGHYDLAGFAVGAVERADILPRLEEIAPGDVLIGLGSSGVHSNGFSLVRRVVERSGLSWDAPAPFAAGATLADALLTPTKLYVKSCLAATRTRKVKALAHITGGGLPENLPRVLPAGVRASVDATAWTPPAVFGWMAGVSRAPVEELLRTFNCGVGMVLVVSPADATALVDILRAEGETAAVIGKLEAHTEGAGPQVSVTGTEAWGWA</sequence>
<dbReference type="InterPro" id="IPR002376">
    <property type="entry name" value="Formyl_transf_N"/>
</dbReference>
<dbReference type="SMART" id="SM01210">
    <property type="entry name" value="GARS_C"/>
    <property type="match status" value="1"/>
</dbReference>
<dbReference type="InterPro" id="IPR004733">
    <property type="entry name" value="PurM_cligase"/>
</dbReference>
<dbReference type="InterPro" id="IPR000115">
    <property type="entry name" value="PRibGlycinamide_synth"/>
</dbReference>
<dbReference type="GO" id="GO:0006189">
    <property type="term" value="P:'de novo' IMP biosynthetic process"/>
    <property type="evidence" value="ECO:0007669"/>
    <property type="project" value="InterPro"/>
</dbReference>
<dbReference type="InterPro" id="IPR013815">
    <property type="entry name" value="ATP_grasp_subdomain_1"/>
</dbReference>
<dbReference type="GeneID" id="17278311"/>
<evidence type="ECO:0000256" key="1">
    <source>
        <dbReference type="ARBA" id="ARBA00004496"/>
    </source>
</evidence>
<accession>A0A0D3JKF4</accession>
<evidence type="ECO:0000256" key="11">
    <source>
        <dbReference type="ARBA" id="ARBA00013255"/>
    </source>
</evidence>
<evidence type="ECO:0000256" key="22">
    <source>
        <dbReference type="ARBA" id="ARBA00023268"/>
    </source>
</evidence>
<dbReference type="InterPro" id="IPR010918">
    <property type="entry name" value="PurM-like_C_dom"/>
</dbReference>
<evidence type="ECO:0000256" key="3">
    <source>
        <dbReference type="ARBA" id="ARBA00005054"/>
    </source>
</evidence>
<dbReference type="OMA" id="EVMQACC"/>
<evidence type="ECO:0000256" key="12">
    <source>
        <dbReference type="ARBA" id="ARBA00020367"/>
    </source>
</evidence>
<comment type="similarity">
    <text evidence="5">In the N-terminal section; belongs to the GARS family.</text>
</comment>
<dbReference type="SUPFAM" id="SSF56059">
    <property type="entry name" value="Glutathione synthetase ATP-binding domain-like"/>
    <property type="match status" value="1"/>
</dbReference>
<keyword evidence="19" id="KW-0658">Purine biosynthesis</keyword>
<keyword evidence="30" id="KW-1185">Reference proteome</keyword>
<dbReference type="InterPro" id="IPR001555">
    <property type="entry name" value="GART_AS"/>
</dbReference>
<evidence type="ECO:0000256" key="15">
    <source>
        <dbReference type="ARBA" id="ARBA00022598"/>
    </source>
</evidence>
<comment type="catalytic activity">
    <reaction evidence="26">
        <text>2-formamido-N(1)-(5-O-phospho-beta-D-ribosyl)acetamidine + ATP = 5-amino-1-(5-phospho-beta-D-ribosyl)imidazole + ADP + phosphate + H(+)</text>
        <dbReference type="Rhea" id="RHEA:23032"/>
        <dbReference type="ChEBI" id="CHEBI:15378"/>
        <dbReference type="ChEBI" id="CHEBI:30616"/>
        <dbReference type="ChEBI" id="CHEBI:43474"/>
        <dbReference type="ChEBI" id="CHEBI:137981"/>
        <dbReference type="ChEBI" id="CHEBI:147287"/>
        <dbReference type="ChEBI" id="CHEBI:456216"/>
        <dbReference type="EC" id="6.3.3.1"/>
    </reaction>
</comment>
<evidence type="ECO:0000256" key="27">
    <source>
        <dbReference type="PROSITE-ProRule" id="PRU00409"/>
    </source>
</evidence>
<evidence type="ECO:0000256" key="14">
    <source>
        <dbReference type="ARBA" id="ARBA00022490"/>
    </source>
</evidence>
<evidence type="ECO:0000256" key="21">
    <source>
        <dbReference type="ARBA" id="ARBA00023211"/>
    </source>
</evidence>
<feature type="domain" description="ATP-grasp" evidence="28">
    <location>
        <begin position="119"/>
        <end position="327"/>
    </location>
</feature>
<dbReference type="CDD" id="cd02196">
    <property type="entry name" value="PurM"/>
    <property type="match status" value="1"/>
</dbReference>
<dbReference type="NCBIfam" id="TIGR00639">
    <property type="entry name" value="PurN"/>
    <property type="match status" value="1"/>
</dbReference>
<dbReference type="InterPro" id="IPR011054">
    <property type="entry name" value="Rudment_hybrid_motif"/>
</dbReference>
<dbReference type="GO" id="GO:0004644">
    <property type="term" value="F:phosphoribosylglycinamide formyltransferase activity"/>
    <property type="evidence" value="ECO:0007669"/>
    <property type="project" value="UniProtKB-EC"/>
</dbReference>
<dbReference type="KEGG" id="ehx:EMIHUDRAFT_455883"/>
<dbReference type="Pfam" id="PF01071">
    <property type="entry name" value="GARS_A"/>
    <property type="match status" value="1"/>
</dbReference>
<keyword evidence="17" id="KW-0479">Metal-binding</keyword>
<dbReference type="EnsemblProtists" id="EOD33040">
    <property type="protein sequence ID" value="EOD33040"/>
    <property type="gene ID" value="EMIHUDRAFT_455883"/>
</dbReference>
<dbReference type="Gene3D" id="3.40.50.20">
    <property type="match status" value="1"/>
</dbReference>
<dbReference type="Proteomes" id="UP000013827">
    <property type="component" value="Unassembled WGS sequence"/>
</dbReference>
<comment type="pathway">
    <text evidence="4">Purine metabolism; IMP biosynthesis via de novo pathway; N(1)-(5-phospho-D-ribosyl)glycinamide from 5-phospho-alpha-D-ribose 1-diphosphate: step 2/2.</text>
</comment>
<evidence type="ECO:0000256" key="25">
    <source>
        <dbReference type="ARBA" id="ARBA00033093"/>
    </source>
</evidence>
<evidence type="ECO:0000256" key="23">
    <source>
        <dbReference type="ARBA" id="ARBA00031908"/>
    </source>
</evidence>
<evidence type="ECO:0000256" key="5">
    <source>
        <dbReference type="ARBA" id="ARBA00007423"/>
    </source>
</evidence>
<keyword evidence="15" id="KW-0436">Ligase</keyword>
<organism evidence="29 30">
    <name type="scientific">Emiliania huxleyi (strain CCMP1516)</name>
    <dbReference type="NCBI Taxonomy" id="280463"/>
    <lineage>
        <taxon>Eukaryota</taxon>
        <taxon>Haptista</taxon>
        <taxon>Haptophyta</taxon>
        <taxon>Prymnesiophyceae</taxon>
        <taxon>Isochrysidales</taxon>
        <taxon>Noelaerhabdaceae</taxon>
        <taxon>Emiliania</taxon>
    </lineage>
</organism>
<comment type="pathway">
    <text evidence="3">Purine metabolism; IMP biosynthesis via de novo pathway; N(2)-formyl-N(1)-(5-phospho-D-ribosyl)glycinamide from N(1)-(5-phospho-D-ribosyl)glycinamide (10-formyl THF route): step 1/1.</text>
</comment>
<evidence type="ECO:0000256" key="8">
    <source>
        <dbReference type="ARBA" id="ARBA00010280"/>
    </source>
</evidence>
<dbReference type="GO" id="GO:0046084">
    <property type="term" value="P:adenine biosynthetic process"/>
    <property type="evidence" value="ECO:0007669"/>
    <property type="project" value="TreeGrafter"/>
</dbReference>
<dbReference type="SUPFAM" id="SSF53328">
    <property type="entry name" value="Formyltransferase"/>
    <property type="match status" value="1"/>
</dbReference>
<dbReference type="Pfam" id="PF02843">
    <property type="entry name" value="GARS_C"/>
    <property type="match status" value="1"/>
</dbReference>
<keyword evidence="20 27" id="KW-0067">ATP-binding</keyword>
<dbReference type="HAMAP" id="MF_00741">
    <property type="entry name" value="AIRS"/>
    <property type="match status" value="1"/>
</dbReference>
<evidence type="ECO:0000256" key="19">
    <source>
        <dbReference type="ARBA" id="ARBA00022755"/>
    </source>
</evidence>
<dbReference type="eggNOG" id="KOG3076">
    <property type="taxonomic scope" value="Eukaryota"/>
</dbReference>
<evidence type="ECO:0000313" key="29">
    <source>
        <dbReference type="EnsemblProtists" id="EOD23989"/>
    </source>
</evidence>
<dbReference type="InterPro" id="IPR020560">
    <property type="entry name" value="PRibGlycinamide_synth_C-dom"/>
</dbReference>
<dbReference type="SMART" id="SM01209">
    <property type="entry name" value="GARS_A"/>
    <property type="match status" value="1"/>
</dbReference>
<dbReference type="Pfam" id="PF02844">
    <property type="entry name" value="GARS_N"/>
    <property type="match status" value="1"/>
</dbReference>
<dbReference type="SUPFAM" id="SSF52440">
    <property type="entry name" value="PreATP-grasp domain"/>
    <property type="match status" value="1"/>
</dbReference>
<proteinExistence type="inferred from homology"/>
<keyword evidence="16" id="KW-0808">Transferase</keyword>
<evidence type="ECO:0000256" key="2">
    <source>
        <dbReference type="ARBA" id="ARBA00004686"/>
    </source>
</evidence>
<dbReference type="Pfam" id="PF00586">
    <property type="entry name" value="AIRS"/>
    <property type="match status" value="1"/>
</dbReference>
<comment type="subcellular location">
    <subcellularLocation>
        <location evidence="1">Cytoplasm</location>
    </subcellularLocation>
</comment>
<dbReference type="InterPro" id="IPR036477">
    <property type="entry name" value="Formyl_transf_N_sf"/>
</dbReference>
<dbReference type="RefSeq" id="XP_005776418.1">
    <property type="nucleotide sequence ID" value="XM_005776361.1"/>
</dbReference>
<dbReference type="Gene3D" id="3.40.50.170">
    <property type="entry name" value="Formyl transferase, N-terminal domain"/>
    <property type="match status" value="1"/>
</dbReference>
<dbReference type="GO" id="GO:0004641">
    <property type="term" value="F:phosphoribosylformylglycinamidine cyclo-ligase activity"/>
    <property type="evidence" value="ECO:0007669"/>
    <property type="project" value="UniProtKB-EC"/>
</dbReference>
<dbReference type="GO" id="GO:0004637">
    <property type="term" value="F:phosphoribosylamine-glycine ligase activity"/>
    <property type="evidence" value="ECO:0007669"/>
    <property type="project" value="UniProtKB-EC"/>
</dbReference>
<dbReference type="InterPro" id="IPR036921">
    <property type="entry name" value="PurM-like_N_sf"/>
</dbReference>
<name>A0A0D3JKF4_EMIH1</name>
<dbReference type="STRING" id="2903.R1ET25"/>
<dbReference type="Pfam" id="PF02769">
    <property type="entry name" value="AIRS_C"/>
    <property type="match status" value="1"/>
</dbReference>
<dbReference type="InterPro" id="IPR016185">
    <property type="entry name" value="PreATP-grasp_dom_sf"/>
</dbReference>
<comment type="similarity">
    <text evidence="7">In the central section; belongs to the AIR synthase family.</text>
</comment>
<dbReference type="PaxDb" id="2903-EOD23989"/>
<evidence type="ECO:0000256" key="20">
    <source>
        <dbReference type="ARBA" id="ARBA00022840"/>
    </source>
</evidence>
<dbReference type="InterPro" id="IPR037123">
    <property type="entry name" value="PRibGlycinamide_synth_C_sf"/>
</dbReference>
<dbReference type="EnsemblProtists" id="EOD23989">
    <property type="protein sequence ID" value="EOD23989"/>
    <property type="gene ID" value="EMIHUDRAFT_450639"/>
</dbReference>
<comment type="similarity">
    <text evidence="6">In the C-terminal section; belongs to the GART family.</text>
</comment>
<evidence type="ECO:0000256" key="7">
    <source>
        <dbReference type="ARBA" id="ARBA00008696"/>
    </source>
</evidence>
<dbReference type="RefSeq" id="XP_005785469.1">
    <property type="nucleotide sequence ID" value="XM_005785412.1"/>
</dbReference>
<evidence type="ECO:0000256" key="10">
    <source>
        <dbReference type="ARBA" id="ARBA00013047"/>
    </source>
</evidence>
<comment type="pathway">
    <text evidence="2">Purine metabolism; IMP biosynthesis via de novo pathway; 5-amino-1-(5-phospho-D-ribosyl)imidazole from N(2)-formyl-N(1)-(5-phospho-D-ribosyl)glycinamide: step 2/2.</text>
</comment>